<dbReference type="GeneID" id="100678845"/>
<evidence type="ECO:0000259" key="1">
    <source>
        <dbReference type="PROSITE" id="PS00028"/>
    </source>
</evidence>
<name>A0A7M7HBA7_NASVI</name>
<dbReference type="Proteomes" id="UP000002358">
    <property type="component" value="Chromosome 2"/>
</dbReference>
<proteinExistence type="predicted"/>
<reference evidence="2" key="1">
    <citation type="submission" date="2021-01" db="UniProtKB">
        <authorList>
            <consortium name="EnsemblMetazoa"/>
        </authorList>
    </citation>
    <scope>IDENTIFICATION</scope>
</reference>
<dbReference type="RefSeq" id="XP_008217808.1">
    <property type="nucleotide sequence ID" value="XM_008219586.3"/>
</dbReference>
<evidence type="ECO:0000313" key="3">
    <source>
        <dbReference type="Proteomes" id="UP000002358"/>
    </source>
</evidence>
<organism evidence="2 3">
    <name type="scientific">Nasonia vitripennis</name>
    <name type="common">Parasitic wasp</name>
    <dbReference type="NCBI Taxonomy" id="7425"/>
    <lineage>
        <taxon>Eukaryota</taxon>
        <taxon>Metazoa</taxon>
        <taxon>Ecdysozoa</taxon>
        <taxon>Arthropoda</taxon>
        <taxon>Hexapoda</taxon>
        <taxon>Insecta</taxon>
        <taxon>Pterygota</taxon>
        <taxon>Neoptera</taxon>
        <taxon>Endopterygota</taxon>
        <taxon>Hymenoptera</taxon>
        <taxon>Apocrita</taxon>
        <taxon>Proctotrupomorpha</taxon>
        <taxon>Chalcidoidea</taxon>
        <taxon>Pteromalidae</taxon>
        <taxon>Pteromalinae</taxon>
        <taxon>Nasonia</taxon>
    </lineage>
</organism>
<dbReference type="InterPro" id="IPR013087">
    <property type="entry name" value="Znf_C2H2_type"/>
</dbReference>
<dbReference type="EnsemblMetazoa" id="XM_008219586">
    <property type="protein sequence ID" value="XP_008217808"/>
    <property type="gene ID" value="LOC100678845"/>
</dbReference>
<dbReference type="AlphaFoldDB" id="A0A7M7HBA7"/>
<dbReference type="KEGG" id="nvi:100678845"/>
<sequence length="410" mass="48120">MEQILIKKEPYWHQEIEEVVNIYNHSPIDDKPNNIKLEYIDNNISSTPIYFGNYFETKQELNWSYEGHEIHKVKSNDSEKNVHIDNLSLIDEKINNIKLEYIDNNISSTPIYFGNYFETKQELNWSYEGHEIHKVKSNDSEKNFHIDNLSLIDEKINNIKLEKIDQHISSTPFSFEGYSETKQELNCSQEDHSIQNVNNTGSDDLLSKLKKATIVLERLSIVQILKLTKKSTDLDCTYRLNVDAINYACTYYCSKCDKTVDTKSTRNIINRPNCECIPTLAYQCMRCDKHLLTYRGMQRHINTKGLCKSRKRFLYLEGFNDDEWEKLNCPKCNVSLENIVQFTKHVNDCAEVPKFWCSFCDYGVKLNHTFQFHLKLHAPKLNSQPETGISAEELMQKKECNRTKKKCKPY</sequence>
<protein>
    <recommendedName>
        <fullName evidence="1">C2H2-type domain-containing protein</fullName>
    </recommendedName>
</protein>
<evidence type="ECO:0000313" key="2">
    <source>
        <dbReference type="EnsemblMetazoa" id="XP_008217808"/>
    </source>
</evidence>
<keyword evidence="3" id="KW-1185">Reference proteome</keyword>
<dbReference type="PROSITE" id="PS00028">
    <property type="entry name" value="ZINC_FINGER_C2H2_1"/>
    <property type="match status" value="1"/>
</dbReference>
<dbReference type="InParanoid" id="A0A7M7HBA7"/>
<accession>A0A7M7HBA7</accession>
<feature type="domain" description="C2H2-type" evidence="1">
    <location>
        <begin position="357"/>
        <end position="377"/>
    </location>
</feature>